<protein>
    <recommendedName>
        <fullName evidence="1">DUF4166 domain-containing protein</fullName>
    </recommendedName>
</protein>
<reference evidence="2" key="1">
    <citation type="submission" date="2018-06" db="EMBL/GenBank/DDBJ databases">
        <authorList>
            <person name="Zhirakovskaya E."/>
        </authorList>
    </citation>
    <scope>NUCLEOTIDE SEQUENCE</scope>
</reference>
<organism evidence="2">
    <name type="scientific">hydrothermal vent metagenome</name>
    <dbReference type="NCBI Taxonomy" id="652676"/>
    <lineage>
        <taxon>unclassified sequences</taxon>
        <taxon>metagenomes</taxon>
        <taxon>ecological metagenomes</taxon>
    </lineage>
</organism>
<dbReference type="AlphaFoldDB" id="A0A3B0RV32"/>
<dbReference type="Pfam" id="PF13761">
    <property type="entry name" value="DUF4166"/>
    <property type="match status" value="1"/>
</dbReference>
<name>A0A3B0RV32_9ZZZZ</name>
<evidence type="ECO:0000313" key="2">
    <source>
        <dbReference type="EMBL" id="VAV92356.1"/>
    </source>
</evidence>
<sequence>MVPLYKKLLGKTFEQLPEQLQLLHDLTTPQKWHGIAQVRRGTGLISRLIAVFLGLPKQADETPVTVTLTPQNRHESWVRNFGGKILPSEQFVGTGRYQGLLLERIGLMTIALELVVKDQRLYLIPRHWNLMGIPLPKILLPAGNTFEEQKDGVLRFNVEMNAPLVGLIVSYKGWLKQAP</sequence>
<proteinExistence type="predicted"/>
<dbReference type="EMBL" id="UOEC01000098">
    <property type="protein sequence ID" value="VAV92356.1"/>
    <property type="molecule type" value="Genomic_DNA"/>
</dbReference>
<dbReference type="InterPro" id="IPR025311">
    <property type="entry name" value="DUF4166"/>
</dbReference>
<gene>
    <name evidence="2" type="ORF">MNBD_ALPHA08-2021</name>
</gene>
<feature type="domain" description="DUF4166" evidence="1">
    <location>
        <begin position="16"/>
        <end position="175"/>
    </location>
</feature>
<accession>A0A3B0RV32</accession>
<evidence type="ECO:0000259" key="1">
    <source>
        <dbReference type="Pfam" id="PF13761"/>
    </source>
</evidence>